<dbReference type="AlphaFoldDB" id="A0A0R3WX94"/>
<dbReference type="Proteomes" id="UP000274429">
    <property type="component" value="Unassembled WGS sequence"/>
</dbReference>
<feature type="region of interest" description="Disordered" evidence="1">
    <location>
        <begin position="194"/>
        <end position="215"/>
    </location>
</feature>
<gene>
    <name evidence="2" type="ORF">TTAC_LOCUS5369</name>
</gene>
<reference evidence="2 3" key="2">
    <citation type="submission" date="2018-11" db="EMBL/GenBank/DDBJ databases">
        <authorList>
            <consortium name="Pathogen Informatics"/>
        </authorList>
    </citation>
    <scope>NUCLEOTIDE SEQUENCE [LARGE SCALE GENOMIC DNA]</scope>
</reference>
<dbReference type="STRING" id="6205.A0A0R3WX94"/>
<accession>A0A0R3WX94</accession>
<dbReference type="WBParaSite" id="TTAC_0000538401-mRNA-1">
    <property type="protein sequence ID" value="TTAC_0000538401-mRNA-1"/>
    <property type="gene ID" value="TTAC_0000538401"/>
</dbReference>
<name>A0A0R3WX94_HYDTA</name>
<evidence type="ECO:0000313" key="2">
    <source>
        <dbReference type="EMBL" id="VDM26816.1"/>
    </source>
</evidence>
<feature type="compositionally biased region" description="Acidic residues" evidence="1">
    <location>
        <begin position="202"/>
        <end position="215"/>
    </location>
</feature>
<keyword evidence="3" id="KW-1185">Reference proteome</keyword>
<proteinExistence type="predicted"/>
<evidence type="ECO:0000313" key="3">
    <source>
        <dbReference type="Proteomes" id="UP000274429"/>
    </source>
</evidence>
<evidence type="ECO:0000313" key="4">
    <source>
        <dbReference type="WBParaSite" id="TTAC_0000538401-mRNA-1"/>
    </source>
</evidence>
<protein>
    <submittedName>
        <fullName evidence="4">Gem-associated protein 2</fullName>
    </submittedName>
</protein>
<sequence length="215" mass="23866">MFYYVYLTKYRTYIFTNSADNTRRGNAQVDIDHPAVVQVEELQKNMSRWSLLLPLPPEGGAAAGEMNAKEGRYAGGRRAIDQLEASLNPRGTRESHLRKAVCQLRPILITAVAECPVEVLVVPEEVKEEETESSSVSPFASVDKYFIELVVQQYLCSYLLQTKDALSILLAWLETAVHGVAMRLGVPIAKLEEKTKDMKAEEGEEADSGDESANA</sequence>
<evidence type="ECO:0000256" key="1">
    <source>
        <dbReference type="SAM" id="MobiDB-lite"/>
    </source>
</evidence>
<dbReference type="EMBL" id="UYWX01007209">
    <property type="protein sequence ID" value="VDM26816.1"/>
    <property type="molecule type" value="Genomic_DNA"/>
</dbReference>
<reference evidence="4" key="1">
    <citation type="submission" date="2017-02" db="UniProtKB">
        <authorList>
            <consortium name="WormBaseParasite"/>
        </authorList>
    </citation>
    <scope>IDENTIFICATION</scope>
</reference>
<organism evidence="4">
    <name type="scientific">Hydatigena taeniaeformis</name>
    <name type="common">Feline tapeworm</name>
    <name type="synonym">Taenia taeniaeformis</name>
    <dbReference type="NCBI Taxonomy" id="6205"/>
    <lineage>
        <taxon>Eukaryota</taxon>
        <taxon>Metazoa</taxon>
        <taxon>Spiralia</taxon>
        <taxon>Lophotrochozoa</taxon>
        <taxon>Platyhelminthes</taxon>
        <taxon>Cestoda</taxon>
        <taxon>Eucestoda</taxon>
        <taxon>Cyclophyllidea</taxon>
        <taxon>Taeniidae</taxon>
        <taxon>Hydatigera</taxon>
    </lineage>
</organism>